<dbReference type="InterPro" id="IPR050979">
    <property type="entry name" value="LD-transpeptidase"/>
</dbReference>
<comment type="similarity">
    <text evidence="2">Belongs to the YkuD family.</text>
</comment>
<dbReference type="KEGG" id="pbk:Back11_06790"/>
<evidence type="ECO:0000256" key="1">
    <source>
        <dbReference type="ARBA" id="ARBA00004752"/>
    </source>
</evidence>
<dbReference type="OrthoDB" id="9787225at2"/>
<keyword evidence="6 9" id="KW-0133">Cell shape</keyword>
<feature type="active site" description="Proton donor/acceptor" evidence="9">
    <location>
        <position position="392"/>
    </location>
</feature>
<feature type="domain" description="L,D-TPase catalytic" evidence="10">
    <location>
        <begin position="323"/>
        <end position="432"/>
    </location>
</feature>
<name>A0A3G9J7U8_9BACL</name>
<dbReference type="InterPro" id="IPR005490">
    <property type="entry name" value="LD_TPept_cat_dom"/>
</dbReference>
<dbReference type="SUPFAM" id="SSF141523">
    <property type="entry name" value="L,D-transpeptidase catalytic domain-like"/>
    <property type="match status" value="1"/>
</dbReference>
<evidence type="ECO:0000256" key="7">
    <source>
        <dbReference type="ARBA" id="ARBA00022984"/>
    </source>
</evidence>
<dbReference type="UniPathway" id="UPA00219"/>
<dbReference type="GO" id="GO:0018104">
    <property type="term" value="P:peptidoglycan-protein cross-linking"/>
    <property type="evidence" value="ECO:0007669"/>
    <property type="project" value="TreeGrafter"/>
</dbReference>
<evidence type="ECO:0000259" key="10">
    <source>
        <dbReference type="PROSITE" id="PS52029"/>
    </source>
</evidence>
<dbReference type="GO" id="GO:0016757">
    <property type="term" value="F:glycosyltransferase activity"/>
    <property type="evidence" value="ECO:0007669"/>
    <property type="project" value="UniProtKB-KW"/>
</dbReference>
<evidence type="ECO:0000313" key="12">
    <source>
        <dbReference type="Proteomes" id="UP000275368"/>
    </source>
</evidence>
<dbReference type="PANTHER" id="PTHR30582">
    <property type="entry name" value="L,D-TRANSPEPTIDASE"/>
    <property type="match status" value="1"/>
</dbReference>
<sequence length="466" mass="51806">MDQRDDMSYLKRYVQSHPDNRMAWYLLGKQYILEDKEAKANYCFLQAGSIYEAYERKRHPLASEPQHIIKSWNRKRKFKMLAARTVTATIILLLAIIANPFVQLYEEENMKESLTTATYDKTQGEKLDVVFVNPVSEKAVGQSLGALLEGSGSAETGLAVMLEQDEKWRKWTGDTRILLSTKKQGSGQGYAIQMLDAKTCNCQPSDSSEAFAVYQDWSGVQEERWTLISAISQYQDLFNKWPETIDDMVRPYPNNVLSGQTGNMRAMFPAILKQLKARAQKGTTGLGGIDTGDSNNGKPDVNHMKGSAAGSQSQALTLPETPLSIIVDRKTHRLAVVSGDVIVRSYSVGLGGDKTPGGSFYISEKVKNPNGHDDGEFGSRGMTLSGTRYAIHGTNEPSSVGKDESHGCVRMNKEDVEELFDLVPLGTKVEIKSGVLPVTLSPEEKRFKLQPMQDETNPAVVYRWLT</sequence>
<keyword evidence="12" id="KW-1185">Reference proteome</keyword>
<evidence type="ECO:0000256" key="9">
    <source>
        <dbReference type="PROSITE-ProRule" id="PRU01373"/>
    </source>
</evidence>
<dbReference type="RefSeq" id="WP_125653690.1">
    <property type="nucleotide sequence ID" value="NZ_AP019308.1"/>
</dbReference>
<dbReference type="GO" id="GO:0071972">
    <property type="term" value="F:peptidoglycan L,D-transpeptidase activity"/>
    <property type="evidence" value="ECO:0007669"/>
    <property type="project" value="TreeGrafter"/>
</dbReference>
<reference evidence="11 12" key="1">
    <citation type="submission" date="2018-11" db="EMBL/GenBank/DDBJ databases">
        <title>Complete genome sequence of Paenibacillus baekrokdamisoli strain KCTC 33723.</title>
        <authorList>
            <person name="Kang S.W."/>
            <person name="Lee K.C."/>
            <person name="Kim K.K."/>
            <person name="Kim J.S."/>
            <person name="Kim D.S."/>
            <person name="Ko S.H."/>
            <person name="Yang S.H."/>
            <person name="Lee J.S."/>
        </authorList>
    </citation>
    <scope>NUCLEOTIDE SEQUENCE [LARGE SCALE GENOMIC DNA]</scope>
    <source>
        <strain evidence="11 12">KCTC 33723</strain>
    </source>
</reference>
<dbReference type="GO" id="GO:0071555">
    <property type="term" value="P:cell wall organization"/>
    <property type="evidence" value="ECO:0007669"/>
    <property type="project" value="UniProtKB-UniRule"/>
</dbReference>
<protein>
    <recommendedName>
        <fullName evidence="10">L,D-TPase catalytic domain-containing protein</fullName>
    </recommendedName>
</protein>
<dbReference type="GO" id="GO:0008360">
    <property type="term" value="P:regulation of cell shape"/>
    <property type="evidence" value="ECO:0007669"/>
    <property type="project" value="UniProtKB-UniRule"/>
</dbReference>
<keyword evidence="5" id="KW-0378">Hydrolase</keyword>
<evidence type="ECO:0000256" key="8">
    <source>
        <dbReference type="ARBA" id="ARBA00023316"/>
    </source>
</evidence>
<organism evidence="11 12">
    <name type="scientific">Paenibacillus baekrokdamisoli</name>
    <dbReference type="NCBI Taxonomy" id="1712516"/>
    <lineage>
        <taxon>Bacteria</taxon>
        <taxon>Bacillati</taxon>
        <taxon>Bacillota</taxon>
        <taxon>Bacilli</taxon>
        <taxon>Bacillales</taxon>
        <taxon>Paenibacillaceae</taxon>
        <taxon>Paenibacillus</taxon>
    </lineage>
</organism>
<evidence type="ECO:0000256" key="5">
    <source>
        <dbReference type="ARBA" id="ARBA00022801"/>
    </source>
</evidence>
<proteinExistence type="inferred from homology"/>
<accession>A0A3G9J7U8</accession>
<feature type="active site" description="Nucleophile" evidence="9">
    <location>
        <position position="408"/>
    </location>
</feature>
<keyword evidence="3" id="KW-0328">Glycosyltransferase</keyword>
<evidence type="ECO:0000256" key="6">
    <source>
        <dbReference type="ARBA" id="ARBA00022960"/>
    </source>
</evidence>
<dbReference type="PROSITE" id="PS52029">
    <property type="entry name" value="LD_TPASE"/>
    <property type="match status" value="1"/>
</dbReference>
<gene>
    <name evidence="11" type="ORF">Back11_06790</name>
</gene>
<keyword evidence="4" id="KW-0808">Transferase</keyword>
<dbReference type="Gene3D" id="2.40.440.10">
    <property type="entry name" value="L,D-transpeptidase catalytic domain-like"/>
    <property type="match status" value="1"/>
</dbReference>
<evidence type="ECO:0000256" key="4">
    <source>
        <dbReference type="ARBA" id="ARBA00022679"/>
    </source>
</evidence>
<evidence type="ECO:0000313" key="11">
    <source>
        <dbReference type="EMBL" id="BBH19334.1"/>
    </source>
</evidence>
<evidence type="ECO:0000256" key="3">
    <source>
        <dbReference type="ARBA" id="ARBA00022676"/>
    </source>
</evidence>
<keyword evidence="7 9" id="KW-0573">Peptidoglycan synthesis</keyword>
<dbReference type="PANTHER" id="PTHR30582:SF24">
    <property type="entry name" value="L,D-TRANSPEPTIDASE ERFK_SRFK-RELATED"/>
    <property type="match status" value="1"/>
</dbReference>
<evidence type="ECO:0000256" key="2">
    <source>
        <dbReference type="ARBA" id="ARBA00005992"/>
    </source>
</evidence>
<dbReference type="EMBL" id="AP019308">
    <property type="protein sequence ID" value="BBH19334.1"/>
    <property type="molecule type" value="Genomic_DNA"/>
</dbReference>
<dbReference type="InterPro" id="IPR038063">
    <property type="entry name" value="Transpep_catalytic_dom"/>
</dbReference>
<dbReference type="GO" id="GO:0005576">
    <property type="term" value="C:extracellular region"/>
    <property type="evidence" value="ECO:0007669"/>
    <property type="project" value="TreeGrafter"/>
</dbReference>
<keyword evidence="8 9" id="KW-0961">Cell wall biogenesis/degradation</keyword>
<dbReference type="CDD" id="cd16913">
    <property type="entry name" value="YkuD_like"/>
    <property type="match status" value="1"/>
</dbReference>
<comment type="pathway">
    <text evidence="1 9">Cell wall biogenesis; peptidoglycan biosynthesis.</text>
</comment>
<dbReference type="Pfam" id="PF03734">
    <property type="entry name" value="YkuD"/>
    <property type="match status" value="1"/>
</dbReference>
<dbReference type="Proteomes" id="UP000275368">
    <property type="component" value="Chromosome"/>
</dbReference>
<dbReference type="AlphaFoldDB" id="A0A3G9J7U8"/>